<comment type="caution">
    <text evidence="1">The sequence shown here is derived from an EMBL/GenBank/DDBJ whole genome shotgun (WGS) entry which is preliminary data.</text>
</comment>
<dbReference type="Proteomes" id="UP000307541">
    <property type="component" value="Unassembled WGS sequence"/>
</dbReference>
<evidence type="ECO:0000313" key="1">
    <source>
        <dbReference type="EMBL" id="TIH08497.1"/>
    </source>
</evidence>
<protein>
    <recommendedName>
        <fullName evidence="3">Phospholipase C/D domain-containing protein</fullName>
    </recommendedName>
</protein>
<name>A0A4T1ZWB7_9PSED</name>
<gene>
    <name evidence="1" type="ORF">D8779_13415</name>
</gene>
<dbReference type="AlphaFoldDB" id="A0A4T1ZWB7"/>
<accession>A0A4T1ZWB7</accession>
<reference evidence="1 2" key="1">
    <citation type="submission" date="2018-10" db="EMBL/GenBank/DDBJ databases">
        <title>Pseudomonas leptonychotis sp. nov., isolated from Weddell seals in Antarctica.</title>
        <authorList>
            <person name="Novakova D."/>
            <person name="Svec P."/>
            <person name="Kralova S."/>
            <person name="Kristofova L."/>
            <person name="Zeman M."/>
            <person name="Pantucek R."/>
            <person name="Maslanova I."/>
            <person name="Sedlacek I."/>
        </authorList>
    </citation>
    <scope>NUCLEOTIDE SEQUENCE [LARGE SCALE GENOMIC DNA]</scope>
    <source>
        <strain evidence="1 2">CCM 8849</strain>
    </source>
</reference>
<sequence>MRSNSNGKLSSNEETYNELMLWIENTYKVAIGDIPINTTRKETYFDKYFGNVGCGINSKESGTKECQVVDVFDMKRKYRSLPDGETAIQYIAAGSIAHIIQDSFSASHVKRVGGIGDIVEFYQYLGEDEHCRSDAALSKNKKSIDAAKVATAKFLSLIKHKKEWARAKPELESIFKMDSNAKVASSP</sequence>
<dbReference type="EMBL" id="RFLV01000002">
    <property type="protein sequence ID" value="TIH08497.1"/>
    <property type="molecule type" value="Genomic_DNA"/>
</dbReference>
<proteinExistence type="predicted"/>
<evidence type="ECO:0008006" key="3">
    <source>
        <dbReference type="Google" id="ProtNLM"/>
    </source>
</evidence>
<evidence type="ECO:0000313" key="2">
    <source>
        <dbReference type="Proteomes" id="UP000307541"/>
    </source>
</evidence>
<organism evidence="1 2">
    <name type="scientific">Pseudomonas leptonychotis</name>
    <dbReference type="NCBI Taxonomy" id="2448482"/>
    <lineage>
        <taxon>Bacteria</taxon>
        <taxon>Pseudomonadati</taxon>
        <taxon>Pseudomonadota</taxon>
        <taxon>Gammaproteobacteria</taxon>
        <taxon>Pseudomonadales</taxon>
        <taxon>Pseudomonadaceae</taxon>
        <taxon>Pseudomonas</taxon>
    </lineage>
</organism>
<keyword evidence="2" id="KW-1185">Reference proteome</keyword>